<evidence type="ECO:0000259" key="5">
    <source>
        <dbReference type="PROSITE" id="PS01124"/>
    </source>
</evidence>
<dbReference type="SUPFAM" id="SSF51182">
    <property type="entry name" value="RmlC-like cupins"/>
    <property type="match status" value="1"/>
</dbReference>
<protein>
    <submittedName>
        <fullName evidence="6">AraC-like DNA-binding protein</fullName>
    </submittedName>
</protein>
<feature type="compositionally biased region" description="Basic and acidic residues" evidence="4">
    <location>
        <begin position="299"/>
        <end position="313"/>
    </location>
</feature>
<dbReference type="Gene3D" id="1.10.10.60">
    <property type="entry name" value="Homeodomain-like"/>
    <property type="match status" value="2"/>
</dbReference>
<dbReference type="InterPro" id="IPR009057">
    <property type="entry name" value="Homeodomain-like_sf"/>
</dbReference>
<dbReference type="Pfam" id="PF12833">
    <property type="entry name" value="HTH_18"/>
    <property type="match status" value="1"/>
</dbReference>
<dbReference type="RefSeq" id="WP_184045495.1">
    <property type="nucleotide sequence ID" value="NZ_JACIGK010000017.1"/>
</dbReference>
<feature type="region of interest" description="Disordered" evidence="4">
    <location>
        <begin position="293"/>
        <end position="321"/>
    </location>
</feature>
<keyword evidence="3" id="KW-0804">Transcription</keyword>
<dbReference type="GO" id="GO:0003700">
    <property type="term" value="F:DNA-binding transcription factor activity"/>
    <property type="evidence" value="ECO:0007669"/>
    <property type="project" value="InterPro"/>
</dbReference>
<comment type="caution">
    <text evidence="6">The sequence shown here is derived from an EMBL/GenBank/DDBJ whole genome shotgun (WGS) entry which is preliminary data.</text>
</comment>
<keyword evidence="2 6" id="KW-0238">DNA-binding</keyword>
<dbReference type="InterPro" id="IPR018062">
    <property type="entry name" value="HTH_AraC-typ_CS"/>
</dbReference>
<dbReference type="InterPro" id="IPR018060">
    <property type="entry name" value="HTH_AraC"/>
</dbReference>
<evidence type="ECO:0000256" key="2">
    <source>
        <dbReference type="ARBA" id="ARBA00023125"/>
    </source>
</evidence>
<dbReference type="SMART" id="SM00342">
    <property type="entry name" value="HTH_ARAC"/>
    <property type="match status" value="1"/>
</dbReference>
<evidence type="ECO:0000256" key="1">
    <source>
        <dbReference type="ARBA" id="ARBA00023015"/>
    </source>
</evidence>
<dbReference type="Proteomes" id="UP000554286">
    <property type="component" value="Unassembled WGS sequence"/>
</dbReference>
<accession>A0A7W6WAQ6</accession>
<organism evidence="6 7">
    <name type="scientific">Roseospira visakhapatnamensis</name>
    <dbReference type="NCBI Taxonomy" id="390880"/>
    <lineage>
        <taxon>Bacteria</taxon>
        <taxon>Pseudomonadati</taxon>
        <taxon>Pseudomonadota</taxon>
        <taxon>Alphaproteobacteria</taxon>
        <taxon>Rhodospirillales</taxon>
        <taxon>Rhodospirillaceae</taxon>
        <taxon>Roseospira</taxon>
    </lineage>
</organism>
<evidence type="ECO:0000313" key="7">
    <source>
        <dbReference type="Proteomes" id="UP000554286"/>
    </source>
</evidence>
<dbReference type="AlphaFoldDB" id="A0A7W6WAQ6"/>
<dbReference type="PANTHER" id="PTHR43280">
    <property type="entry name" value="ARAC-FAMILY TRANSCRIPTIONAL REGULATOR"/>
    <property type="match status" value="1"/>
</dbReference>
<dbReference type="PANTHER" id="PTHR43280:SF27">
    <property type="entry name" value="TRANSCRIPTIONAL REGULATOR MTLR"/>
    <property type="match status" value="1"/>
</dbReference>
<evidence type="ECO:0000256" key="3">
    <source>
        <dbReference type="ARBA" id="ARBA00023163"/>
    </source>
</evidence>
<keyword evidence="1" id="KW-0805">Transcription regulation</keyword>
<feature type="domain" description="HTH araC/xylS-type" evidence="5">
    <location>
        <begin position="191"/>
        <end position="290"/>
    </location>
</feature>
<sequence length="321" mass="36340">MRTKPLREAIAAPLDRGVRAYRHGYPSDLTGWHYHPEYELHAIRRSSGLCYVGTYTGPFEPGNLILTGPNLPHMWVTDADGYADDEFLGDFIPGRDLVLQFSAEFAGRCIEQFADCSALRDLLTQGTSGLLFSDEVSASVIPKIEELVDQYGPRRLALFFDIVDCLIADEGKQSLSVEWKSYSCKYPQRLENILRTIAENISRPEFTCSELAEMENMELSTFSRFFERHIRCGCVEYINRLRIFKACQLLIETDGTITGIAHDVGYGTLSTFNRNFQRYIDLSPTAFRSLRRHGQRHRAAIERPPKGEPRSSDPAKGPSNA</sequence>
<dbReference type="GO" id="GO:0043565">
    <property type="term" value="F:sequence-specific DNA binding"/>
    <property type="evidence" value="ECO:0007669"/>
    <property type="project" value="InterPro"/>
</dbReference>
<gene>
    <name evidence="6" type="ORF">GGD89_002398</name>
</gene>
<evidence type="ECO:0000313" key="6">
    <source>
        <dbReference type="EMBL" id="MBB4266762.1"/>
    </source>
</evidence>
<dbReference type="CDD" id="cd06976">
    <property type="entry name" value="cupin_MtlR-like_N"/>
    <property type="match status" value="1"/>
</dbReference>
<dbReference type="EMBL" id="JACIGK010000017">
    <property type="protein sequence ID" value="MBB4266762.1"/>
    <property type="molecule type" value="Genomic_DNA"/>
</dbReference>
<reference evidence="6 7" key="1">
    <citation type="submission" date="2020-08" db="EMBL/GenBank/DDBJ databases">
        <title>Genome sequencing of Purple Non-Sulfur Bacteria from various extreme environments.</title>
        <authorList>
            <person name="Mayer M."/>
        </authorList>
    </citation>
    <scope>NUCLEOTIDE SEQUENCE [LARGE SCALE GENOMIC DNA]</scope>
    <source>
        <strain evidence="6 7">JA131</strain>
    </source>
</reference>
<proteinExistence type="predicted"/>
<evidence type="ECO:0000256" key="4">
    <source>
        <dbReference type="SAM" id="MobiDB-lite"/>
    </source>
</evidence>
<dbReference type="InterPro" id="IPR011051">
    <property type="entry name" value="RmlC_Cupin_sf"/>
</dbReference>
<keyword evidence="7" id="KW-1185">Reference proteome</keyword>
<dbReference type="PROSITE" id="PS01124">
    <property type="entry name" value="HTH_ARAC_FAMILY_2"/>
    <property type="match status" value="1"/>
</dbReference>
<name>A0A7W6WAQ6_9PROT</name>
<dbReference type="PROSITE" id="PS00041">
    <property type="entry name" value="HTH_ARAC_FAMILY_1"/>
    <property type="match status" value="1"/>
</dbReference>
<dbReference type="SUPFAM" id="SSF46689">
    <property type="entry name" value="Homeodomain-like"/>
    <property type="match status" value="1"/>
</dbReference>